<dbReference type="HOGENOM" id="CLU_421064_0_0_1"/>
<gene>
    <name evidence="1" type="ORF">CGI_10006043</name>
</gene>
<dbReference type="OrthoDB" id="10072401at2759"/>
<dbReference type="AlphaFoldDB" id="K1QFZ0"/>
<proteinExistence type="predicted"/>
<dbReference type="EMBL" id="JH816564">
    <property type="protein sequence ID" value="EKC20461.1"/>
    <property type="molecule type" value="Genomic_DNA"/>
</dbReference>
<organism evidence="1">
    <name type="scientific">Magallana gigas</name>
    <name type="common">Pacific oyster</name>
    <name type="synonym">Crassostrea gigas</name>
    <dbReference type="NCBI Taxonomy" id="29159"/>
    <lineage>
        <taxon>Eukaryota</taxon>
        <taxon>Metazoa</taxon>
        <taxon>Spiralia</taxon>
        <taxon>Lophotrochozoa</taxon>
        <taxon>Mollusca</taxon>
        <taxon>Bivalvia</taxon>
        <taxon>Autobranchia</taxon>
        <taxon>Pteriomorphia</taxon>
        <taxon>Ostreida</taxon>
        <taxon>Ostreoidea</taxon>
        <taxon>Ostreidae</taxon>
        <taxon>Magallana</taxon>
    </lineage>
</organism>
<dbReference type="InParanoid" id="K1QFZ0"/>
<dbReference type="KEGG" id="crg:105330452"/>
<sequence>MDAFEQVLYQNLGKQNDFQATERIFRKVVHPGLDSLRLVDKNGVPVNTPLSSMKQKMFILSPRGVPTRVTNHAYSGQPMRMSRPYSEGVVGRKDFYSPSDLVISEQLYLLSRLEVPEYNNENFYEQPTYYRTTQSVVPYSTKRSANQSKGGLVKSNKSKSASSRGYLSSVADEKRFLQSANSSQSSRWNTSGQGLRLEKEWTDLANSRSLKRNSEIVTHRVDRMYFMTGNSINLKPKYHVDEEELHRLREISKSRQSSRRQNRHTYPLEPCLEEEESVCPEPSVIEGEDNSIQGVDLKPDQQESPDNFYFRGLLSRQLSNAQVLGTDIEVLEDNAGNEPEVSEMGHLGDNIENTLNIKASVMLHSHDSSHRRQGLVKNHPEHSQECDVEDRINEKEYDRDPEVFKQVAFEEIPPKPTVELGDSLQTKSELLSPILSHNSKESGIQIDQEELNEELVSGDFLEGELTSRSGIEGKNKQLRQDTEVKAFPHEHKEDEERVKFTHWIVDFDDVAVADLLTSGEQDIIGECITSILRDFQSRVKKPRFEFKSGPKVPTCLKRKMAKKPNKTCKEKVKGPCMEISNQQANSEEMSQKKFPNRKSNPAAHRTFHQEPVKCGCRNIKDNVNDLFIQGTSVPLYKFVNEAVEEFKLQYL</sequence>
<evidence type="ECO:0000313" key="1">
    <source>
        <dbReference type="EMBL" id="EKC20461.1"/>
    </source>
</evidence>
<reference evidence="1" key="1">
    <citation type="journal article" date="2012" name="Nature">
        <title>The oyster genome reveals stress adaptation and complexity of shell formation.</title>
        <authorList>
            <person name="Zhang G."/>
            <person name="Fang X."/>
            <person name="Guo X."/>
            <person name="Li L."/>
            <person name="Luo R."/>
            <person name="Xu F."/>
            <person name="Yang P."/>
            <person name="Zhang L."/>
            <person name="Wang X."/>
            <person name="Qi H."/>
            <person name="Xiong Z."/>
            <person name="Que H."/>
            <person name="Xie Y."/>
            <person name="Holland P.W."/>
            <person name="Paps J."/>
            <person name="Zhu Y."/>
            <person name="Wu F."/>
            <person name="Chen Y."/>
            <person name="Wang J."/>
            <person name="Peng C."/>
            <person name="Meng J."/>
            <person name="Yang L."/>
            <person name="Liu J."/>
            <person name="Wen B."/>
            <person name="Zhang N."/>
            <person name="Huang Z."/>
            <person name="Zhu Q."/>
            <person name="Feng Y."/>
            <person name="Mount A."/>
            <person name="Hedgecock D."/>
            <person name="Xu Z."/>
            <person name="Liu Y."/>
            <person name="Domazet-Loso T."/>
            <person name="Du Y."/>
            <person name="Sun X."/>
            <person name="Zhang S."/>
            <person name="Liu B."/>
            <person name="Cheng P."/>
            <person name="Jiang X."/>
            <person name="Li J."/>
            <person name="Fan D."/>
            <person name="Wang W."/>
            <person name="Fu W."/>
            <person name="Wang T."/>
            <person name="Wang B."/>
            <person name="Zhang J."/>
            <person name="Peng Z."/>
            <person name="Li Y."/>
            <person name="Li N."/>
            <person name="Wang J."/>
            <person name="Chen M."/>
            <person name="He Y."/>
            <person name="Tan F."/>
            <person name="Song X."/>
            <person name="Zheng Q."/>
            <person name="Huang R."/>
            <person name="Yang H."/>
            <person name="Du X."/>
            <person name="Chen L."/>
            <person name="Yang M."/>
            <person name="Gaffney P.M."/>
            <person name="Wang S."/>
            <person name="Luo L."/>
            <person name="She Z."/>
            <person name="Ming Y."/>
            <person name="Huang W."/>
            <person name="Zhang S."/>
            <person name="Huang B."/>
            <person name="Zhang Y."/>
            <person name="Qu T."/>
            <person name="Ni P."/>
            <person name="Miao G."/>
            <person name="Wang J."/>
            <person name="Wang Q."/>
            <person name="Steinberg C.E."/>
            <person name="Wang H."/>
            <person name="Li N."/>
            <person name="Qian L."/>
            <person name="Zhang G."/>
            <person name="Li Y."/>
            <person name="Yang H."/>
            <person name="Liu X."/>
            <person name="Wang J."/>
            <person name="Yin Y."/>
            <person name="Wang J."/>
        </authorList>
    </citation>
    <scope>NUCLEOTIDE SEQUENCE [LARGE SCALE GENOMIC DNA]</scope>
    <source>
        <strain evidence="1">05x7-T-G4-1.051#20</strain>
    </source>
</reference>
<accession>K1QFZ0</accession>
<protein>
    <submittedName>
        <fullName evidence="1">Uncharacterized protein</fullName>
    </submittedName>
</protein>
<name>K1QFZ0_MAGGI</name>